<keyword evidence="3" id="KW-1185">Reference proteome</keyword>
<dbReference type="PANTHER" id="PTHR46246:SF1">
    <property type="entry name" value="GUANOSINE-3',5'-BIS(DIPHOSPHATE) 3'-PYROPHOSPHOHYDROLASE MESH1"/>
    <property type="match status" value="1"/>
</dbReference>
<proteinExistence type="predicted"/>
<reference evidence="2 3" key="1">
    <citation type="submission" date="2019-02" db="EMBL/GenBank/DDBJ databases">
        <title>Genomic Encyclopedia of Archaeal and Bacterial Type Strains, Phase II (KMG-II): from individual species to whole genera.</title>
        <authorList>
            <person name="Goeker M."/>
        </authorList>
    </citation>
    <scope>NUCLEOTIDE SEQUENCE [LARGE SCALE GENOMIC DNA]</scope>
    <source>
        <strain evidence="2 3">DSM 21411</strain>
    </source>
</reference>
<dbReference type="RefSeq" id="WP_130277380.1">
    <property type="nucleotide sequence ID" value="NZ_SGXG01000001.1"/>
</dbReference>
<evidence type="ECO:0000313" key="2">
    <source>
        <dbReference type="EMBL" id="RZS98723.1"/>
    </source>
</evidence>
<gene>
    <name evidence="2" type="ORF">BC751_4390</name>
</gene>
<organism evidence="2 3">
    <name type="scientific">Cecembia calidifontis</name>
    <dbReference type="NCBI Taxonomy" id="1187080"/>
    <lineage>
        <taxon>Bacteria</taxon>
        <taxon>Pseudomonadati</taxon>
        <taxon>Bacteroidota</taxon>
        <taxon>Cytophagia</taxon>
        <taxon>Cytophagales</taxon>
        <taxon>Cyclobacteriaceae</taxon>
        <taxon>Cecembia</taxon>
    </lineage>
</organism>
<comment type="caution">
    <text evidence="2">The sequence shown here is derived from an EMBL/GenBank/DDBJ whole genome shotgun (WGS) entry which is preliminary data.</text>
</comment>
<dbReference type="Pfam" id="PF13328">
    <property type="entry name" value="HD_4"/>
    <property type="match status" value="1"/>
</dbReference>
<dbReference type="GO" id="GO:0008893">
    <property type="term" value="F:guanosine-3',5'-bis(diphosphate) 3'-diphosphatase activity"/>
    <property type="evidence" value="ECO:0007669"/>
    <property type="project" value="TreeGrafter"/>
</dbReference>
<dbReference type="Proteomes" id="UP000292209">
    <property type="component" value="Unassembled WGS sequence"/>
</dbReference>
<dbReference type="Gene3D" id="1.10.3210.10">
    <property type="entry name" value="Hypothetical protein af1432"/>
    <property type="match status" value="1"/>
</dbReference>
<dbReference type="AlphaFoldDB" id="A0A4Q7PE56"/>
<protein>
    <submittedName>
        <fullName evidence="2">HD domain-containing protein</fullName>
    </submittedName>
</protein>
<dbReference type="SUPFAM" id="SSF109604">
    <property type="entry name" value="HD-domain/PDEase-like"/>
    <property type="match status" value="1"/>
</dbReference>
<dbReference type="InterPro" id="IPR052194">
    <property type="entry name" value="MESH1"/>
</dbReference>
<dbReference type="PANTHER" id="PTHR46246">
    <property type="entry name" value="GUANOSINE-3',5'-BIS(DIPHOSPHATE) 3'-PYROPHOSPHOHYDROLASE MESH1"/>
    <property type="match status" value="1"/>
</dbReference>
<dbReference type="InterPro" id="IPR003607">
    <property type="entry name" value="HD/PDEase_dom"/>
</dbReference>
<dbReference type="OrthoDB" id="9802385at2"/>
<evidence type="ECO:0000313" key="3">
    <source>
        <dbReference type="Proteomes" id="UP000292209"/>
    </source>
</evidence>
<evidence type="ECO:0000259" key="1">
    <source>
        <dbReference type="SMART" id="SM00471"/>
    </source>
</evidence>
<feature type="domain" description="HD/PDEase" evidence="1">
    <location>
        <begin position="24"/>
        <end position="140"/>
    </location>
</feature>
<dbReference type="EMBL" id="SGXG01000001">
    <property type="protein sequence ID" value="RZS98723.1"/>
    <property type="molecule type" value="Genomic_DNA"/>
</dbReference>
<sequence>MEKNIFDAIEFVAQAHRGHFRKATQIPYISHLINVMKILLEYGYSEKVAMAGLLHDVVEDTAVKIEEVESLFGGEVAALVRGATEPHKLHLEEGEAEAPWLERKIHTLDYLKKEASEYILAVSCADKLDNIRSIQSDIEKVGDEVWSRFNAPYESQKWYYTGLAITFVGRQKDFGAEFRALTDKFEATTKAVFLR</sequence>
<dbReference type="SMART" id="SM00471">
    <property type="entry name" value="HDc"/>
    <property type="match status" value="1"/>
</dbReference>
<name>A0A4Q7PE56_9BACT</name>
<accession>A0A4Q7PE56</accession>